<evidence type="ECO:0000313" key="3">
    <source>
        <dbReference type="Proteomes" id="UP000215214"/>
    </source>
</evidence>
<protein>
    <submittedName>
        <fullName evidence="2">Uncharacterized protein</fullName>
    </submittedName>
</protein>
<dbReference type="RefSeq" id="WP_095071183.1">
    <property type="nucleotide sequence ID" value="NZ_LT899436.1"/>
</dbReference>
<evidence type="ECO:0000313" key="2">
    <source>
        <dbReference type="EMBL" id="SNR15449.1"/>
    </source>
</evidence>
<accession>A0A238U8C9</accession>
<gene>
    <name evidence="2" type="ORF">TJEJU_1734</name>
</gene>
<name>A0A238U8C9_9FLAO</name>
<organism evidence="2 3">
    <name type="scientific">Tenacibaculum jejuense</name>
    <dbReference type="NCBI Taxonomy" id="584609"/>
    <lineage>
        <taxon>Bacteria</taxon>
        <taxon>Pseudomonadati</taxon>
        <taxon>Bacteroidota</taxon>
        <taxon>Flavobacteriia</taxon>
        <taxon>Flavobacteriales</taxon>
        <taxon>Flavobacteriaceae</taxon>
        <taxon>Tenacibaculum</taxon>
    </lineage>
</organism>
<dbReference type="AlphaFoldDB" id="A0A238U8C9"/>
<reference evidence="2 3" key="1">
    <citation type="submission" date="2017-07" db="EMBL/GenBank/DDBJ databases">
        <authorList>
            <person name="Sun Z.S."/>
            <person name="Albrecht U."/>
            <person name="Echele G."/>
            <person name="Lee C.C."/>
        </authorList>
    </citation>
    <scope>NUCLEOTIDE SEQUENCE [LARGE SCALE GENOMIC DNA]</scope>
    <source>
        <strain evidence="3">type strain: KCTC 22618</strain>
    </source>
</reference>
<feature type="transmembrane region" description="Helical" evidence="1">
    <location>
        <begin position="12"/>
        <end position="34"/>
    </location>
</feature>
<keyword evidence="3" id="KW-1185">Reference proteome</keyword>
<proteinExistence type="predicted"/>
<dbReference type="Proteomes" id="UP000215214">
    <property type="component" value="Chromosome TJEJU"/>
</dbReference>
<keyword evidence="1" id="KW-0472">Membrane</keyword>
<dbReference type="KEGG" id="tje:TJEJU_1734"/>
<keyword evidence="1" id="KW-1133">Transmembrane helix</keyword>
<sequence>MKHWNGKVKAGALQYVLVIAIIIFIVLFAFVQLINLQQKLGVKKNLYQKAVLQADNGFRYLASKSIENNTIKKVQFSENDQEEVTIEQKYWGIFDVAKITSKVNKETIKKVALIGNRIKDKKALYLVENNVPLVLVGHTKIIGKSYLSQRGVKPGNIAGNSFYGNTLIQGTTQQSETSLPKNKRIKEVSERFSFLNKIQPNFELREGLKIVQSFYSKTLSYQDYLTIKLEDISLKGNIIITSSSKIIVKKTATLEDIILIAPEVKIESGFQGNIQVFANQKIQVEESVKLQYPSALILNYKKEKIESEDGIFINSRSDIRGVLAFLKKDDTKINYQPQIKLDSQVHITGEVYCEGNLELLGNVSGEVYAKNFITIQFGSKYINHIYNGSINANNLVNQYVGLGLQSNQKSVAKWLY</sequence>
<dbReference type="OrthoDB" id="1004942at2"/>
<dbReference type="EMBL" id="LT899436">
    <property type="protein sequence ID" value="SNR15449.1"/>
    <property type="molecule type" value="Genomic_DNA"/>
</dbReference>
<evidence type="ECO:0000256" key="1">
    <source>
        <dbReference type="SAM" id="Phobius"/>
    </source>
</evidence>
<keyword evidence="1" id="KW-0812">Transmembrane</keyword>